<evidence type="ECO:0000313" key="4">
    <source>
        <dbReference type="Proteomes" id="UP001597344"/>
    </source>
</evidence>
<comment type="caution">
    <text evidence="3">The sequence shown here is derived from an EMBL/GenBank/DDBJ whole genome shotgun (WGS) entry which is preliminary data.</text>
</comment>
<dbReference type="EMBL" id="JBHUHY010000013">
    <property type="protein sequence ID" value="MFD2187586.1"/>
    <property type="molecule type" value="Genomic_DNA"/>
</dbReference>
<dbReference type="InterPro" id="IPR058907">
    <property type="entry name" value="P29_N"/>
</dbReference>
<dbReference type="Pfam" id="PF25840">
    <property type="entry name" value="Ulvan_lyase_N"/>
    <property type="match status" value="1"/>
</dbReference>
<dbReference type="InterPro" id="IPR008928">
    <property type="entry name" value="6-hairpin_glycosidase_sf"/>
</dbReference>
<name>A0ABW5B0B4_9FLAO</name>
<proteinExistence type="predicted"/>
<reference evidence="4" key="1">
    <citation type="journal article" date="2019" name="Int. J. Syst. Evol. Microbiol.">
        <title>The Global Catalogue of Microorganisms (GCM) 10K type strain sequencing project: providing services to taxonomists for standard genome sequencing and annotation.</title>
        <authorList>
            <consortium name="The Broad Institute Genomics Platform"/>
            <consortium name="The Broad Institute Genome Sequencing Center for Infectious Disease"/>
            <person name="Wu L."/>
            <person name="Ma J."/>
        </authorList>
    </citation>
    <scope>NUCLEOTIDE SEQUENCE [LARGE SCALE GENOMIC DNA]</scope>
    <source>
        <strain evidence="4">DT92</strain>
    </source>
</reference>
<feature type="domain" description="Broad-specificity ulvan lyase C-terminal" evidence="2">
    <location>
        <begin position="384"/>
        <end position="624"/>
    </location>
</feature>
<dbReference type="InterPro" id="IPR008929">
    <property type="entry name" value="Chondroitin_lyas"/>
</dbReference>
<sequence>MKKPKLPILLFVFFFFEIGNAQNIFDTNIEKEYFVTLKELCEALLKQQNLDKNSLEFGGLLDPENDIYYTRAAEALYPFTVMYQYTNDKKYLRAAIDLGNWLITKQEKTGEWIENPWEWTGTTADQLLMMAAAYPELKKHLSKEEKNNWETSMRAAGMYLVEKMKPDFASINYVPTSSGTMAMLWKNVLQEDIFKEKAKKLAWQTIAKMDEDQFIHGEAARTHGVKYGVDLSYQMDMSLWGLTLYARFTGDKKVEDYVRKSLSKVIHFVYPNGIINGSWGARSYKWTGYGTKTADGSQILFSLFANENSAYQTAAFRNLEYLRTAIKDGLVGYGRDVWAFGSKTGKPNLYPTFARAKNLALALEYGNHQNGETKAIPADQGDWVKYFPTIKVATLRKGDWMATVSSYDYHDYTGWGKDKYRHFPRGGAMLNLWLKDFGMLTTASQTQYVRGETIHMPPIEDSLRSLTPRIEFRNKTGYFTNLYDTKSHIFIDERSDVIQIKTSGELSDKEFLPGGVAYKYDYIIKDQSLTKKITIRYHDRKPNVQIIEPIVLNEGVKVIQIDNKAVRITSPNSNVLFKINEGNVTLEVGKDKDKYWFPFPGLYTYPIVMKITTPAEGFKEEISFTYSVEK</sequence>
<dbReference type="Proteomes" id="UP001597344">
    <property type="component" value="Unassembled WGS sequence"/>
</dbReference>
<evidence type="ECO:0000259" key="2">
    <source>
        <dbReference type="Pfam" id="PF25841"/>
    </source>
</evidence>
<evidence type="ECO:0000313" key="3">
    <source>
        <dbReference type="EMBL" id="MFD2187586.1"/>
    </source>
</evidence>
<keyword evidence="4" id="KW-1185">Reference proteome</keyword>
<dbReference type="RefSeq" id="WP_378320589.1">
    <property type="nucleotide sequence ID" value="NZ_JBHUHY010000013.1"/>
</dbReference>
<dbReference type="InterPro" id="IPR058908">
    <property type="entry name" value="P29_C"/>
</dbReference>
<dbReference type="SUPFAM" id="SSF48208">
    <property type="entry name" value="Six-hairpin glycosidases"/>
    <property type="match status" value="1"/>
</dbReference>
<feature type="domain" description="Broad-specificity ulvan lyase N-terminal" evidence="1">
    <location>
        <begin position="37"/>
        <end position="374"/>
    </location>
</feature>
<gene>
    <name evidence="3" type="ORF">ACFSJT_12365</name>
</gene>
<protein>
    <submittedName>
        <fullName evidence="3">Uncharacterized protein</fullName>
    </submittedName>
</protein>
<organism evidence="3 4">
    <name type="scientific">Aquimarina celericrescens</name>
    <dbReference type="NCBI Taxonomy" id="1964542"/>
    <lineage>
        <taxon>Bacteria</taxon>
        <taxon>Pseudomonadati</taxon>
        <taxon>Bacteroidota</taxon>
        <taxon>Flavobacteriia</taxon>
        <taxon>Flavobacteriales</taxon>
        <taxon>Flavobacteriaceae</taxon>
        <taxon>Aquimarina</taxon>
    </lineage>
</organism>
<dbReference type="Pfam" id="PF25841">
    <property type="entry name" value="Ulvan_lyase_C"/>
    <property type="match status" value="1"/>
</dbReference>
<dbReference type="Gene3D" id="1.50.10.100">
    <property type="entry name" value="Chondroitin AC/alginate lyase"/>
    <property type="match status" value="1"/>
</dbReference>
<evidence type="ECO:0000259" key="1">
    <source>
        <dbReference type="Pfam" id="PF25840"/>
    </source>
</evidence>
<accession>A0ABW5B0B4</accession>